<reference evidence="2 3" key="1">
    <citation type="submission" date="2021-04" db="EMBL/GenBank/DDBJ databases">
        <authorList>
            <person name="Huq M.A."/>
        </authorList>
    </citation>
    <scope>NUCLEOTIDE SEQUENCE [LARGE SCALE GENOMIC DNA]</scope>
    <source>
        <strain evidence="2 3">MAH-13</strain>
    </source>
</reference>
<name>A0ABS4DKY7_9GAMM</name>
<evidence type="ECO:0000313" key="2">
    <source>
        <dbReference type="EMBL" id="MBP1473710.1"/>
    </source>
</evidence>
<dbReference type="EMBL" id="JAGJRS010000012">
    <property type="protein sequence ID" value="MBP1473710.1"/>
    <property type="molecule type" value="Genomic_DNA"/>
</dbReference>
<evidence type="ECO:0000256" key="1">
    <source>
        <dbReference type="SAM" id="SignalP"/>
    </source>
</evidence>
<accession>A0ABS4DKY7</accession>
<dbReference type="RefSeq" id="WP_209616971.1">
    <property type="nucleotide sequence ID" value="NZ_JAGJRS010000012.1"/>
</dbReference>
<proteinExistence type="predicted"/>
<dbReference type="InterPro" id="IPR011659">
    <property type="entry name" value="WD40"/>
</dbReference>
<protein>
    <submittedName>
        <fullName evidence="2">PD40 domain-containing protein</fullName>
    </submittedName>
</protein>
<dbReference type="Pfam" id="PF07676">
    <property type="entry name" value="PD40"/>
    <property type="match status" value="1"/>
</dbReference>
<feature type="chain" id="PRO_5045797733" evidence="1">
    <location>
        <begin position="27"/>
        <end position="361"/>
    </location>
</feature>
<dbReference type="Proteomes" id="UP000823790">
    <property type="component" value="Unassembled WGS sequence"/>
</dbReference>
<gene>
    <name evidence="2" type="ORF">J7I44_05325</name>
</gene>
<dbReference type="SUPFAM" id="SSF69304">
    <property type="entry name" value="Tricorn protease N-terminal domain"/>
    <property type="match status" value="1"/>
</dbReference>
<evidence type="ECO:0000313" key="3">
    <source>
        <dbReference type="Proteomes" id="UP000823790"/>
    </source>
</evidence>
<feature type="signal peptide" evidence="1">
    <location>
        <begin position="1"/>
        <end position="26"/>
    </location>
</feature>
<dbReference type="InterPro" id="IPR011042">
    <property type="entry name" value="6-blade_b-propeller_TolB-like"/>
</dbReference>
<dbReference type="Gene3D" id="2.120.10.30">
    <property type="entry name" value="TolB, C-terminal domain"/>
    <property type="match status" value="1"/>
</dbReference>
<keyword evidence="1" id="KW-0732">Signal</keyword>
<comment type="caution">
    <text evidence="2">The sequence shown here is derived from an EMBL/GenBank/DDBJ whole genome shotgun (WGS) entry which is preliminary data.</text>
</comment>
<organism evidence="2 3">
    <name type="scientific">Frateuria flava</name>
    <dbReference type="NCBI Taxonomy" id="2821489"/>
    <lineage>
        <taxon>Bacteria</taxon>
        <taxon>Pseudomonadati</taxon>
        <taxon>Pseudomonadota</taxon>
        <taxon>Gammaproteobacteria</taxon>
        <taxon>Lysobacterales</taxon>
        <taxon>Rhodanobacteraceae</taxon>
        <taxon>Frateuria</taxon>
    </lineage>
</organism>
<dbReference type="Gene3D" id="2.120.10.60">
    <property type="entry name" value="Tricorn protease N-terminal domain"/>
    <property type="match status" value="1"/>
</dbReference>
<keyword evidence="3" id="KW-1185">Reference proteome</keyword>
<sequence>MKTSALLYSVLALTATLVSAPSPSHAGVAQGDAVLVARQLVVNHQYKGTGFAVVDTRGREAYLMPPEEGVDRDPGSWSPAGTNIVFEVSRDDGLSRSHLWVMDRQGGGLRRITQGIGLRSQPVWGPGGIAYVENFNCLHVVGGQGQNHRRLFCLPEDGLIVRLQWSLDGKSVLFFGENEVGGGLEPPTDQSIYRVDMRTGLATRIFLRRLNGPSSSRLYLSPDAAWAVDINYDRAERFSLIELATGAESGLGIDGRSPVWSPDSQRLAFTGPFGVLYVMDAAARPSERRLRRLTSNPQDITFVPVAWSRDGTCLLANRLHYVGTGENAYTVSDPVIFNLVTGERTRLPQGAAVEHGWFQHE</sequence>